<dbReference type="SMART" id="SM01368">
    <property type="entry name" value="RB_A"/>
    <property type="match status" value="1"/>
</dbReference>
<evidence type="ECO:0000259" key="2">
    <source>
        <dbReference type="SMART" id="SM01368"/>
    </source>
</evidence>
<dbReference type="Proteomes" id="UP001165122">
    <property type="component" value="Unassembled WGS sequence"/>
</dbReference>
<dbReference type="InterPro" id="IPR036915">
    <property type="entry name" value="Cyclin-like_sf"/>
</dbReference>
<feature type="region of interest" description="Disordered" evidence="1">
    <location>
        <begin position="550"/>
        <end position="576"/>
    </location>
</feature>
<feature type="compositionally biased region" description="Polar residues" evidence="1">
    <location>
        <begin position="1040"/>
        <end position="1052"/>
    </location>
</feature>
<feature type="region of interest" description="Disordered" evidence="1">
    <location>
        <begin position="397"/>
        <end position="419"/>
    </location>
</feature>
<organism evidence="3 4">
    <name type="scientific">Triparma laevis f. longispina</name>
    <dbReference type="NCBI Taxonomy" id="1714387"/>
    <lineage>
        <taxon>Eukaryota</taxon>
        <taxon>Sar</taxon>
        <taxon>Stramenopiles</taxon>
        <taxon>Ochrophyta</taxon>
        <taxon>Bolidophyceae</taxon>
        <taxon>Parmales</taxon>
        <taxon>Triparmaceae</taxon>
        <taxon>Triparma</taxon>
    </lineage>
</organism>
<dbReference type="GO" id="GO:0030154">
    <property type="term" value="P:cell differentiation"/>
    <property type="evidence" value="ECO:0007669"/>
    <property type="project" value="TreeGrafter"/>
</dbReference>
<accession>A0A9W7FUK0</accession>
<dbReference type="InterPro" id="IPR002720">
    <property type="entry name" value="RB_A"/>
</dbReference>
<dbReference type="GO" id="GO:2000134">
    <property type="term" value="P:negative regulation of G1/S transition of mitotic cell cycle"/>
    <property type="evidence" value="ECO:0007669"/>
    <property type="project" value="TreeGrafter"/>
</dbReference>
<dbReference type="Gene3D" id="1.10.472.10">
    <property type="entry name" value="Cyclin-like"/>
    <property type="match status" value="2"/>
</dbReference>
<dbReference type="GO" id="GO:0005634">
    <property type="term" value="C:nucleus"/>
    <property type="evidence" value="ECO:0007669"/>
    <property type="project" value="InterPro"/>
</dbReference>
<dbReference type="Pfam" id="PF01857">
    <property type="entry name" value="RB_B"/>
    <property type="match status" value="1"/>
</dbReference>
<sequence>MSAPLDFVVGSVVASAPSLNPNLPSLSILTDTYHSLIANNSPLWKIVELAAFSQVNVKRNSTAKMILGIASAICATADYFEEEGRSNTFPTVFVEEGGKVEFLADSVGDYIRQTCGEKAADKGISVLAMFDLCVKLCDRFRADSLPLSAGGVERQFGERVLLSLTDLMRRMTIELNVRRKFDWLKGKNWLSESDGSNAWLLHLCLLWENERKEGSVLACAWNHDSISVHNYKHMVSCVAFVAKSCAHEGGRSRFESMEDEAVAALSMMPVKTDDKGDVAVSIAADSRVSLADIEAGLESITKSCKELASTGILKGYDGKTFGPCFTLPENAETLSKYYDTQIQMLLSTPSKTAFLVDGRTLMNANSRNFMGHKFLMSKPTVPSRKEASPLVRFSTIMPADGSGPPAGTGPPQSQLGSDMRETMRSSGSLLHGVTGIFDLASSNIPSVNKFANASIPNTGGTKTPPFSLVRPGSNYNSIQGSPVSGQISMSVAHTPMTSALEQMDWALVISTAQPKPSPELMSYFEGNTINFDGIVKLVDVLLMRVSTNSTDDPKIVSMPPQPPSPDNHHNGGDSLNAVSPNSPAPLLFLHESGEMKVLPNGEFCDKLRRSVLEIFYKSLHKLLDSETSRLQTNRHHALLSNKTFHASLFACCAEVVLHTHLCSDLKFPHVVNACNIDVFDFLKVTESFVKCSGLPPSLKKHLSEVESILDFYAWNTDAKLCKILADERSKLSWPPPILRSEDSPESKSGGGNSPTSAAVSIFLRKLVCLSSKQIAVLCGNLGIDAFLTDQIWTVFKYCLASKLEIFNNRRTDQITLCCIYATSKIARCQPEVTFARIIEQYKLLRPGRESHHYKVIKDVIVPSQDKKNKGNIIDFYNRVFVANMKEYIQKFQLISEQRKAAATVQDVNDAVHFVDSQSTTTSTSTPHGSPRTKRKQEEANDDSNNNSSDDGFINQTINKRHKIPTISSLPNNLGGGSPSRVEQSNVFVSSNGGFQHRNLTPMSRALYSFGESPAADLAIINRSVSGGGGGERGGGGQAGPSSNLLIPNLNDN</sequence>
<feature type="region of interest" description="Disordered" evidence="1">
    <location>
        <begin position="1024"/>
        <end position="1052"/>
    </location>
</feature>
<gene>
    <name evidence="3" type="ORF">TrLO_g15675</name>
</gene>
<dbReference type="PANTHER" id="PTHR13742:SF17">
    <property type="entry name" value="RE32990P-RELATED"/>
    <property type="match status" value="1"/>
</dbReference>
<feature type="compositionally biased region" description="Gly residues" evidence="1">
    <location>
        <begin position="1025"/>
        <end position="1038"/>
    </location>
</feature>
<dbReference type="GO" id="GO:0000977">
    <property type="term" value="F:RNA polymerase II transcription regulatory region sequence-specific DNA binding"/>
    <property type="evidence" value="ECO:0007669"/>
    <property type="project" value="TreeGrafter"/>
</dbReference>
<dbReference type="AlphaFoldDB" id="A0A9W7FUK0"/>
<comment type="caution">
    <text evidence="3">The sequence shown here is derived from an EMBL/GenBank/DDBJ whole genome shotgun (WGS) entry which is preliminary data.</text>
</comment>
<dbReference type="SUPFAM" id="SSF47954">
    <property type="entry name" value="Cyclin-like"/>
    <property type="match status" value="2"/>
</dbReference>
<dbReference type="GO" id="GO:0005667">
    <property type="term" value="C:transcription regulator complex"/>
    <property type="evidence" value="ECO:0007669"/>
    <property type="project" value="TreeGrafter"/>
</dbReference>
<dbReference type="EMBL" id="BRXW01000332">
    <property type="protein sequence ID" value="GMI18405.1"/>
    <property type="molecule type" value="Genomic_DNA"/>
</dbReference>
<reference evidence="4" key="1">
    <citation type="journal article" date="2023" name="Commun. Biol.">
        <title>Genome analysis of Parmales, the sister group of diatoms, reveals the evolutionary specialization of diatoms from phago-mixotrophs to photoautotrophs.</title>
        <authorList>
            <person name="Ban H."/>
            <person name="Sato S."/>
            <person name="Yoshikawa S."/>
            <person name="Yamada K."/>
            <person name="Nakamura Y."/>
            <person name="Ichinomiya M."/>
            <person name="Sato N."/>
            <person name="Blanc-Mathieu R."/>
            <person name="Endo H."/>
            <person name="Kuwata A."/>
            <person name="Ogata H."/>
        </authorList>
    </citation>
    <scope>NUCLEOTIDE SEQUENCE [LARGE SCALE GENOMIC DNA]</scope>
    <source>
        <strain evidence="4">NIES 3700</strain>
    </source>
</reference>
<proteinExistence type="predicted"/>
<name>A0A9W7FUK0_9STRA</name>
<protein>
    <recommendedName>
        <fullName evidence="2">Retinoblastoma-associated protein A-box domain-containing protein</fullName>
    </recommendedName>
</protein>
<dbReference type="PANTHER" id="PTHR13742">
    <property type="entry name" value="RETINOBLASTOMA-ASSOCIATED PROTEIN RB -RELATED"/>
    <property type="match status" value="1"/>
</dbReference>
<dbReference type="GO" id="GO:0006357">
    <property type="term" value="P:regulation of transcription by RNA polymerase II"/>
    <property type="evidence" value="ECO:0007669"/>
    <property type="project" value="InterPro"/>
</dbReference>
<keyword evidence="4" id="KW-1185">Reference proteome</keyword>
<evidence type="ECO:0000313" key="3">
    <source>
        <dbReference type="EMBL" id="GMI18405.1"/>
    </source>
</evidence>
<dbReference type="Pfam" id="PF01858">
    <property type="entry name" value="RB_A"/>
    <property type="match status" value="1"/>
</dbReference>
<dbReference type="GO" id="GO:0000785">
    <property type="term" value="C:chromatin"/>
    <property type="evidence" value="ECO:0007669"/>
    <property type="project" value="TreeGrafter"/>
</dbReference>
<feature type="region of interest" description="Disordered" evidence="1">
    <location>
        <begin position="915"/>
        <end position="981"/>
    </location>
</feature>
<dbReference type="CDD" id="cd20548">
    <property type="entry name" value="CYCLIN_RB-like"/>
    <property type="match status" value="1"/>
</dbReference>
<evidence type="ECO:0000313" key="4">
    <source>
        <dbReference type="Proteomes" id="UP001165122"/>
    </source>
</evidence>
<dbReference type="InterPro" id="IPR002719">
    <property type="entry name" value="RB_B"/>
</dbReference>
<dbReference type="InterPro" id="IPR028309">
    <property type="entry name" value="RB_fam"/>
</dbReference>
<feature type="domain" description="Retinoblastoma-associated protein A-box" evidence="2">
    <location>
        <begin position="494"/>
        <end position="724"/>
    </location>
</feature>
<evidence type="ECO:0000256" key="1">
    <source>
        <dbReference type="SAM" id="MobiDB-lite"/>
    </source>
</evidence>
<dbReference type="OrthoDB" id="193701at2759"/>